<feature type="compositionally biased region" description="Basic and acidic residues" evidence="1">
    <location>
        <begin position="530"/>
        <end position="546"/>
    </location>
</feature>
<dbReference type="OrthoDB" id="2162900at2759"/>
<protein>
    <submittedName>
        <fullName evidence="2">Uncharacterized protein</fullName>
    </submittedName>
</protein>
<feature type="compositionally biased region" description="Basic residues" evidence="1">
    <location>
        <begin position="520"/>
        <end position="529"/>
    </location>
</feature>
<feature type="region of interest" description="Disordered" evidence="1">
    <location>
        <begin position="502"/>
        <end position="546"/>
    </location>
</feature>
<feature type="region of interest" description="Disordered" evidence="1">
    <location>
        <begin position="114"/>
        <end position="152"/>
    </location>
</feature>
<evidence type="ECO:0000313" key="2">
    <source>
        <dbReference type="EMBL" id="ORY48288.1"/>
    </source>
</evidence>
<dbReference type="AlphaFoldDB" id="A0A1Y2CMM3"/>
<gene>
    <name evidence="2" type="ORF">BCR33DRAFT_848300</name>
</gene>
<name>A0A1Y2CMM3_9FUNG</name>
<evidence type="ECO:0000256" key="1">
    <source>
        <dbReference type="SAM" id="MobiDB-lite"/>
    </source>
</evidence>
<reference evidence="2 3" key="1">
    <citation type="submission" date="2016-07" db="EMBL/GenBank/DDBJ databases">
        <title>Pervasive Adenine N6-methylation of Active Genes in Fungi.</title>
        <authorList>
            <consortium name="DOE Joint Genome Institute"/>
            <person name="Mondo S.J."/>
            <person name="Dannebaum R.O."/>
            <person name="Kuo R.C."/>
            <person name="Labutti K."/>
            <person name="Haridas S."/>
            <person name="Kuo A."/>
            <person name="Salamov A."/>
            <person name="Ahrendt S.R."/>
            <person name="Lipzen A."/>
            <person name="Sullivan W."/>
            <person name="Andreopoulos W.B."/>
            <person name="Clum A."/>
            <person name="Lindquist E."/>
            <person name="Daum C."/>
            <person name="Ramamoorthy G.K."/>
            <person name="Gryganskyi A."/>
            <person name="Culley D."/>
            <person name="Magnuson J.K."/>
            <person name="James T.Y."/>
            <person name="O'Malley M.A."/>
            <person name="Stajich J.E."/>
            <person name="Spatafora J.W."/>
            <person name="Visel A."/>
            <person name="Grigoriev I.V."/>
        </authorList>
    </citation>
    <scope>NUCLEOTIDE SEQUENCE [LARGE SCALE GENOMIC DNA]</scope>
    <source>
        <strain evidence="2 3">JEL800</strain>
    </source>
</reference>
<feature type="compositionally biased region" description="Gly residues" evidence="1">
    <location>
        <begin position="115"/>
        <end position="132"/>
    </location>
</feature>
<evidence type="ECO:0000313" key="3">
    <source>
        <dbReference type="Proteomes" id="UP000193642"/>
    </source>
</evidence>
<feature type="region of interest" description="Disordered" evidence="1">
    <location>
        <begin position="301"/>
        <end position="348"/>
    </location>
</feature>
<sequence>MFPALSRDSTPFRPSTTASFGLFEDDTNNDLLNSGFTTPGTIAASRFSAYNSSYHYNKEKERASTAPPLFPIEKMSFANLTSGGPSTPWLTTALSEATMKQNRRLAALLALMKSSGGGDSGRGGGGRGGMIGGDEDHDEGGKGGGGSGQERQARFDKSFVEIQKLLEYAKNLDEAIFDQDQDPFSLSSSTKKRSRPNTSPMHQKETISHYEVSSPATMPGILGDGRNRYGRKPIKMIEEDLKKRIELLKSNQGEWEAFQEKIMEYQKDNVVSNDIIKHNRDALAAFFPTLRLRKIESAHQDNEKHRELVLKKKKKMDKEKQKKKLAAVAKKEQQAEQSRHQNREENGKSQIMQKRWFLIISVAARIGYIARTVEENRSKNHKTVQTNHAARVIQRKWRVYNLRQQELRKQHALAKIAVVFHDYLIRRRIVAKYRAADTIRQFFKDVHDVSKLMKVVQKYRFSVVLAQRLSKSFLAIRHAQIEVLCKYWDKLEGTWWGQRKLHGGAGAGSRESLDGEKGGKSKSKKKGKKNKDENKDGDRGDRDKGPAMKVSFEIKLDVITEDLLIRKKQFRKLLAGYREQLAKYQLELKRAPVKKTLFSGIKQNAAASKAEDDKNAPKRPVFKLLPPVQDMYAVIEKGFLLQTQANIG</sequence>
<proteinExistence type="predicted"/>
<organism evidence="2 3">
    <name type="scientific">Rhizoclosmatium globosum</name>
    <dbReference type="NCBI Taxonomy" id="329046"/>
    <lineage>
        <taxon>Eukaryota</taxon>
        <taxon>Fungi</taxon>
        <taxon>Fungi incertae sedis</taxon>
        <taxon>Chytridiomycota</taxon>
        <taxon>Chytridiomycota incertae sedis</taxon>
        <taxon>Chytridiomycetes</taxon>
        <taxon>Chytridiales</taxon>
        <taxon>Chytriomycetaceae</taxon>
        <taxon>Rhizoclosmatium</taxon>
    </lineage>
</organism>
<comment type="caution">
    <text evidence="2">The sequence shown here is derived from an EMBL/GenBank/DDBJ whole genome shotgun (WGS) entry which is preliminary data.</text>
</comment>
<feature type="compositionally biased region" description="Basic and acidic residues" evidence="1">
    <location>
        <begin position="301"/>
        <end position="320"/>
    </location>
</feature>
<feature type="compositionally biased region" description="Basic and acidic residues" evidence="1">
    <location>
        <begin position="329"/>
        <end position="347"/>
    </location>
</feature>
<keyword evidence="3" id="KW-1185">Reference proteome</keyword>
<dbReference type="Proteomes" id="UP000193642">
    <property type="component" value="Unassembled WGS sequence"/>
</dbReference>
<dbReference type="EMBL" id="MCGO01000012">
    <property type="protein sequence ID" value="ORY48288.1"/>
    <property type="molecule type" value="Genomic_DNA"/>
</dbReference>
<accession>A0A1Y2CMM3</accession>
<feature type="region of interest" description="Disordered" evidence="1">
    <location>
        <begin position="182"/>
        <end position="227"/>
    </location>
</feature>